<dbReference type="GO" id="GO:0006958">
    <property type="term" value="P:complement activation, classical pathway"/>
    <property type="evidence" value="ECO:0007669"/>
    <property type="project" value="UniProtKB-KW"/>
</dbReference>
<dbReference type="SUPFAM" id="SSF56672">
    <property type="entry name" value="DNA/RNA polymerases"/>
    <property type="match status" value="1"/>
</dbReference>
<dbReference type="Pfam" id="PF00078">
    <property type="entry name" value="RVT_1"/>
    <property type="match status" value="1"/>
</dbReference>
<dbReference type="InterPro" id="IPR020864">
    <property type="entry name" value="MACPF"/>
</dbReference>
<keyword evidence="18" id="KW-0473">Membrane attack complex</keyword>
<dbReference type="InterPro" id="IPR036055">
    <property type="entry name" value="LDL_receptor-like_sf"/>
</dbReference>
<evidence type="ECO:0000256" key="20">
    <source>
        <dbReference type="ARBA" id="ARBA00023157"/>
    </source>
</evidence>
<evidence type="ECO:0000256" key="24">
    <source>
        <dbReference type="PROSITE-ProRule" id="PRU00124"/>
    </source>
</evidence>
<dbReference type="Gene3D" id="3.30.70.270">
    <property type="match status" value="1"/>
</dbReference>
<evidence type="ECO:0000259" key="27">
    <source>
        <dbReference type="PROSITE" id="PS50878"/>
    </source>
</evidence>
<evidence type="ECO:0000259" key="29">
    <source>
        <dbReference type="PROSITE" id="PS51412"/>
    </source>
</evidence>
<dbReference type="Pfam" id="PF21195">
    <property type="entry name" value="EGF_C8A_B_C6"/>
    <property type="match status" value="1"/>
</dbReference>
<comment type="caution">
    <text evidence="30">The sequence shown here is derived from an EMBL/GenBank/DDBJ whole genome shotgun (WGS) entry which is preliminary data.</text>
</comment>
<dbReference type="SUPFAM" id="SSF57424">
    <property type="entry name" value="LDL receptor-like module"/>
    <property type="match status" value="1"/>
</dbReference>
<dbReference type="InterPro" id="IPR000436">
    <property type="entry name" value="Sushi_SCR_CCP_dom"/>
</dbReference>
<evidence type="ECO:0000256" key="10">
    <source>
        <dbReference type="ARBA" id="ARBA00022588"/>
    </source>
</evidence>
<keyword evidence="6" id="KW-1134">Transmembrane beta strand</keyword>
<evidence type="ECO:0000256" key="7">
    <source>
        <dbReference type="ARBA" id="ARBA00022525"/>
    </source>
</evidence>
<dbReference type="InterPro" id="IPR000742">
    <property type="entry name" value="EGF"/>
</dbReference>
<gene>
    <name evidence="30" type="ORF">HGM15179_014584</name>
</gene>
<evidence type="ECO:0000256" key="23">
    <source>
        <dbReference type="ARBA" id="ARBA00023298"/>
    </source>
</evidence>
<dbReference type="PROSITE" id="PS50878">
    <property type="entry name" value="RT_POL"/>
    <property type="match status" value="1"/>
</dbReference>
<dbReference type="PROSITE" id="PS01209">
    <property type="entry name" value="LDLRA_1"/>
    <property type="match status" value="1"/>
</dbReference>
<dbReference type="InterPro" id="IPR008919">
    <property type="entry name" value="Retrov_capsid_N"/>
</dbReference>
<evidence type="ECO:0000256" key="5">
    <source>
        <dbReference type="ARBA" id="ARBA00012180"/>
    </source>
</evidence>
<organism evidence="30 31">
    <name type="scientific">Zosterops borbonicus</name>
    <dbReference type="NCBI Taxonomy" id="364589"/>
    <lineage>
        <taxon>Eukaryota</taxon>
        <taxon>Metazoa</taxon>
        <taxon>Chordata</taxon>
        <taxon>Craniata</taxon>
        <taxon>Vertebrata</taxon>
        <taxon>Euteleostomi</taxon>
        <taxon>Archelosauria</taxon>
        <taxon>Archosauria</taxon>
        <taxon>Dinosauria</taxon>
        <taxon>Saurischia</taxon>
        <taxon>Theropoda</taxon>
        <taxon>Coelurosauria</taxon>
        <taxon>Aves</taxon>
        <taxon>Neognathae</taxon>
        <taxon>Neoaves</taxon>
        <taxon>Telluraves</taxon>
        <taxon>Australaves</taxon>
        <taxon>Passeriformes</taxon>
        <taxon>Sylvioidea</taxon>
        <taxon>Zosteropidae</taxon>
        <taxon>Zosterops</taxon>
    </lineage>
</organism>
<feature type="disulfide bond" evidence="25">
    <location>
        <begin position="1202"/>
        <end position="1229"/>
    </location>
</feature>
<evidence type="ECO:0000256" key="25">
    <source>
        <dbReference type="PROSITE-ProRule" id="PRU00302"/>
    </source>
</evidence>
<dbReference type="InterPro" id="IPR000884">
    <property type="entry name" value="TSP1_rpt"/>
</dbReference>
<dbReference type="Pfam" id="PF01823">
    <property type="entry name" value="MACPF"/>
    <property type="match status" value="1"/>
</dbReference>
<dbReference type="Pfam" id="PF02093">
    <property type="entry name" value="Gag_p30"/>
    <property type="match status" value="1"/>
</dbReference>
<dbReference type="PROSITE" id="PS50092">
    <property type="entry name" value="TSP1"/>
    <property type="match status" value="3"/>
</dbReference>
<keyword evidence="10" id="KW-0399">Innate immunity</keyword>
<reference evidence="30" key="1">
    <citation type="submission" date="2019-04" db="EMBL/GenBank/DDBJ databases">
        <title>Genome assembly of Zosterops borbonicus 15179.</title>
        <authorList>
            <person name="Leroy T."/>
            <person name="Anselmetti Y."/>
            <person name="Tilak M.-K."/>
            <person name="Nabholz B."/>
        </authorList>
    </citation>
    <scope>NUCLEOTIDE SEQUENCE</scope>
    <source>
        <strain evidence="30">HGM_15179</strain>
        <tissue evidence="30">Muscle</tissue>
    </source>
</reference>
<dbReference type="FunFam" id="4.10.400.10:FF:000065">
    <property type="entry name" value="Transmembrane protease serine 7"/>
    <property type="match status" value="1"/>
</dbReference>
<evidence type="ECO:0000256" key="13">
    <source>
        <dbReference type="ARBA" id="ARBA00022729"/>
    </source>
</evidence>
<feature type="domain" description="Sushi" evidence="28">
    <location>
        <begin position="1172"/>
        <end position="1231"/>
    </location>
</feature>
<dbReference type="GO" id="GO:0005579">
    <property type="term" value="C:membrane attack complex"/>
    <property type="evidence" value="ECO:0007669"/>
    <property type="project" value="UniProtKB-KW"/>
</dbReference>
<dbReference type="OrthoDB" id="9867095at2759"/>
<dbReference type="EC" id="3.1.26.4" evidence="5"/>
<keyword evidence="17" id="KW-0180">Complement pathway</keyword>
<feature type="domain" description="Reverse transcriptase" evidence="27">
    <location>
        <begin position="322"/>
        <end position="512"/>
    </location>
</feature>
<dbReference type="Gene3D" id="2.10.70.10">
    <property type="entry name" value="Complement Module, domain 1"/>
    <property type="match status" value="2"/>
</dbReference>
<keyword evidence="22" id="KW-0325">Glycoprotein</keyword>
<evidence type="ECO:0000256" key="3">
    <source>
        <dbReference type="ARBA" id="ARBA00009214"/>
    </source>
</evidence>
<evidence type="ECO:0000256" key="11">
    <source>
        <dbReference type="ARBA" id="ARBA00022659"/>
    </source>
</evidence>
<dbReference type="PRINTS" id="PR00764">
    <property type="entry name" value="COMPLEMENTC9"/>
</dbReference>
<dbReference type="SUPFAM" id="SSF82895">
    <property type="entry name" value="TSP-1 type 1 repeat"/>
    <property type="match status" value="3"/>
</dbReference>
<dbReference type="EMBL" id="SWJQ01000583">
    <property type="protein sequence ID" value="TRZ12516.1"/>
    <property type="molecule type" value="Genomic_DNA"/>
</dbReference>
<dbReference type="GO" id="GO:0005576">
    <property type="term" value="C:extracellular region"/>
    <property type="evidence" value="ECO:0007669"/>
    <property type="project" value="UniProtKB-SubCell"/>
</dbReference>
<comment type="similarity">
    <text evidence="4">Belongs to the beta type-B retroviral polymerase family. HERV class-II K(HML-2) pol subfamily.</text>
</comment>
<feature type="compositionally biased region" description="Basic and acidic residues" evidence="26">
    <location>
        <begin position="95"/>
        <end position="104"/>
    </location>
</feature>
<protein>
    <recommendedName>
        <fullName evidence="5">ribonuclease H</fullName>
        <ecNumber evidence="5">3.1.26.4</ecNumber>
    </recommendedName>
</protein>
<dbReference type="Gene3D" id="1.10.375.10">
    <property type="entry name" value="Human Immunodeficiency Virus Type 1 Capsid Protein"/>
    <property type="match status" value="1"/>
</dbReference>
<dbReference type="SUPFAM" id="SSF57535">
    <property type="entry name" value="Complement control module/SCR domain"/>
    <property type="match status" value="2"/>
</dbReference>
<dbReference type="GO" id="GO:0006957">
    <property type="term" value="P:complement activation, alternative pathway"/>
    <property type="evidence" value="ECO:0007669"/>
    <property type="project" value="UniProtKB-KW"/>
</dbReference>
<keyword evidence="15" id="KW-0204">Cytolysis</keyword>
<feature type="domain" description="Sushi" evidence="28">
    <location>
        <begin position="1232"/>
        <end position="1294"/>
    </location>
</feature>
<dbReference type="PROSITE" id="PS00022">
    <property type="entry name" value="EGF_1"/>
    <property type="match status" value="1"/>
</dbReference>
<dbReference type="Pfam" id="PF00057">
    <property type="entry name" value="Ldl_recept_a"/>
    <property type="match status" value="1"/>
</dbReference>
<dbReference type="InterPro" id="IPR023415">
    <property type="entry name" value="LDLR_class-A_CS"/>
</dbReference>
<dbReference type="PROSITE" id="PS50068">
    <property type="entry name" value="LDLRA_2"/>
    <property type="match status" value="1"/>
</dbReference>
<keyword evidence="12" id="KW-0812">Transmembrane</keyword>
<dbReference type="InterPro" id="IPR020863">
    <property type="entry name" value="MACPF_CS"/>
</dbReference>
<keyword evidence="20 25" id="KW-1015">Disulfide bond</keyword>
<keyword evidence="9" id="KW-1052">Target cell membrane</keyword>
<dbReference type="InterPro" id="IPR043128">
    <property type="entry name" value="Rev_trsase/Diguanyl_cyclase"/>
</dbReference>
<dbReference type="PANTHER" id="PTHR45742">
    <property type="entry name" value="COMPLEMENT COMPONENT C6"/>
    <property type="match status" value="1"/>
</dbReference>
<dbReference type="SMART" id="SM00032">
    <property type="entry name" value="CCP"/>
    <property type="match status" value="2"/>
</dbReference>
<evidence type="ECO:0000313" key="31">
    <source>
        <dbReference type="Proteomes" id="UP000796761"/>
    </source>
</evidence>
<dbReference type="InterPro" id="IPR003884">
    <property type="entry name" value="FacI_MAC"/>
</dbReference>
<feature type="domain" description="MACPF" evidence="29">
    <location>
        <begin position="706"/>
        <end position="1052"/>
    </location>
</feature>
<dbReference type="SUPFAM" id="SSF47943">
    <property type="entry name" value="Retrovirus capsid protein, N-terminal core domain"/>
    <property type="match status" value="1"/>
</dbReference>
<dbReference type="GO" id="GO:0004523">
    <property type="term" value="F:RNA-DNA hybrid ribonuclease activity"/>
    <property type="evidence" value="ECO:0007669"/>
    <property type="project" value="UniProtKB-EC"/>
</dbReference>
<keyword evidence="19" id="KW-0472">Membrane</keyword>
<evidence type="ECO:0000256" key="19">
    <source>
        <dbReference type="ARBA" id="ARBA00023136"/>
    </source>
</evidence>
<evidence type="ECO:0000259" key="28">
    <source>
        <dbReference type="PROSITE" id="PS50923"/>
    </source>
</evidence>
<dbReference type="CDD" id="cd00033">
    <property type="entry name" value="CCP"/>
    <property type="match status" value="2"/>
</dbReference>
<evidence type="ECO:0000256" key="18">
    <source>
        <dbReference type="ARBA" id="ARBA00023058"/>
    </source>
</evidence>
<dbReference type="Pfam" id="PF00090">
    <property type="entry name" value="TSP_1"/>
    <property type="match status" value="2"/>
</dbReference>
<dbReference type="GO" id="GO:0019068">
    <property type="term" value="P:virion assembly"/>
    <property type="evidence" value="ECO:0007669"/>
    <property type="project" value="InterPro"/>
</dbReference>
<accession>A0A8K1G609</accession>
<dbReference type="SMR" id="A0A8K1G609"/>
<proteinExistence type="inferred from homology"/>
<evidence type="ECO:0000256" key="4">
    <source>
        <dbReference type="ARBA" id="ARBA00010879"/>
    </source>
</evidence>
<evidence type="ECO:0000256" key="6">
    <source>
        <dbReference type="ARBA" id="ARBA00022452"/>
    </source>
</evidence>
<keyword evidence="11 25" id="KW-0768">Sushi</keyword>
<evidence type="ECO:0000256" key="15">
    <source>
        <dbReference type="ARBA" id="ARBA00022852"/>
    </source>
</evidence>
<dbReference type="PROSITE" id="PS50923">
    <property type="entry name" value="SUSHI"/>
    <property type="match status" value="2"/>
</dbReference>
<comment type="similarity">
    <text evidence="3">Belongs to the complement C6/C7/C8/C9 family.</text>
</comment>
<keyword evidence="8" id="KW-0245">EGF-like domain</keyword>
<dbReference type="Gene3D" id="4.10.400.10">
    <property type="entry name" value="Low-density Lipoprotein Receptor"/>
    <property type="match status" value="1"/>
</dbReference>
<evidence type="ECO:0000256" key="21">
    <source>
        <dbReference type="ARBA" id="ARBA00023162"/>
    </source>
</evidence>
<name>A0A8K1G609_9PASS</name>
<feature type="disulfide bond" evidence="24">
    <location>
        <begin position="676"/>
        <end position="694"/>
    </location>
</feature>
<dbReference type="Gene3D" id="3.10.10.10">
    <property type="entry name" value="HIV Type 1 Reverse Transcriptase, subunit A, domain 1"/>
    <property type="match status" value="1"/>
</dbReference>
<keyword evidence="13" id="KW-0732">Signal</keyword>
<sequence length="1438" mass="162528">MMGDEWGENESEGHNLLPLREVPTAPGVIGFVNVPLNTGDVRAFKKEMGRLLDDPFGVADRLDEFLGSSIYTYEDRMAILRSLFNNEEREMIKQAGIRDWDRRNPQGTPGDQKWPSSSPSWNAQTEDGRRSMVDLRNIIIQGIREAVPRGQNISKAFNECQGKEESPTEWIERLRRSLQIYSGTDPDSPVGEVLLKTQFVAKSWEDIRRKLEKIDGWQDKSLQELLREAQKVYMRREDEKQKVQAKVLVAAVKEVQRQEQASGRDMIIELGISVIVKSSDLVVKMFKLTEKDEVDINPKVWHSKGEVGRLEIDPIHIAIENPEDPIRVKQYPIPLEGRKGLKQADGSYRLVQDLRAVNARTRTRFPVVANPYTLLNRLTPEDVWYSVIDLKDAFWTCPLDEKSRDYFAFQWEDPDTNRKQQLRWTVLPQGFVESPNLFGQALEQLLTQFTPREGTKLLQCVDDLLIAGPTEESVRECTVALLNFTGDKDLKVSKSKLQFMEPEHIHYSDVTIGKDKVRNNMPLLKMDTFAMGVTVPVHLVLLSLMIGSSQGCYCEHYPWGSWSACSQTCNFGTQTRHRQIRMDDYYSQNFCDQLCTKQESRACNQQTCPINCQLGDFGPWSECDPCVKKQFRTRTLLRPSQFGGQACTEPLVDSRPCFPIKLCNIVEVDCKNKFQCENGRCISKTLECNGENDCGDNSDERNCGRKKTVCNRKYESIPGVQLLSSGFHILAGESRGEVLGNSFNGGQCKTVKRNETRKLYRVPANLEAVSFQVTDEEDDVTSDFYEDLTPLSDSAFHSSSSSHSGRSSSGIPFLFSKKTRVQVTSSSSFRKAIKASYEKNSNFIRVHKVISVANFTMKQSDLQLSDVFLKALNNLPLEYNYALYNRIFDDFGTHYYTSGKMGGSYDILYQYSSEELQNSGLTVEESTECVRTETTRRVFFRKKKKVSTRCTTNRMTVTHEGSILESAERSVSLVKGGRSEYAAALAWEKKGAFPGHRVFTDWLESTKDNPVVIDFEVSPIVELVRNVPCAVTKRRHLRRALREHAGRFDPCRCSPCPNNGRAVLSGTECLCLCPAGTYGANCETRAPGYTAVAVDGRWGCWSEWSSCGASFKRRRTRACNNPSPMNGGKPCEGQWEEEEDCYISVFTDRGAPCINDDEAKREENVLIGEPESGCSRPDPPEYGFIRNEKNQYAVGEEVEIACVSGHSLIGYQYLRCLPDQTWTQQHVECQPSVCLRPPISDSVTVSPFKQQYNIGETIKLSCQAGFIVTGHTKYTCGKDLSWIPPILRSITCEKDMQTKIRGICNPGQKQVGSECVCMSPEEDCGHYSEDICVLHAVSEQNVTKPSCQYSAEMCLGVQSFHFLHAGPCHDNSNLDWAIERAKLSTNSLKKVPCGYDICYDWEDCEGSSRGHDQVCPSMDMLWWNLQAPCAPGKKIITF</sequence>
<dbReference type="Gene3D" id="2.20.100.10">
    <property type="entry name" value="Thrombospondin type-1 (TSP1) repeat"/>
    <property type="match status" value="3"/>
</dbReference>
<evidence type="ECO:0000256" key="14">
    <source>
        <dbReference type="ARBA" id="ARBA00022737"/>
    </source>
</evidence>
<comment type="subcellular location">
    <subcellularLocation>
        <location evidence="2">Secreted</location>
    </subcellularLocation>
    <subcellularLocation>
        <location evidence="1">Target cell membrane</location>
        <topology evidence="1">Multi-pass membrane protein</topology>
    </subcellularLocation>
</comment>
<dbReference type="Pfam" id="PF00084">
    <property type="entry name" value="Sushi"/>
    <property type="match status" value="2"/>
</dbReference>
<comment type="caution">
    <text evidence="25">Lacks conserved residue(s) required for the propagation of feature annotation.</text>
</comment>
<evidence type="ECO:0000256" key="2">
    <source>
        <dbReference type="ARBA" id="ARBA00004613"/>
    </source>
</evidence>
<evidence type="ECO:0000313" key="30">
    <source>
        <dbReference type="EMBL" id="TRZ12516.1"/>
    </source>
</evidence>
<evidence type="ECO:0000256" key="8">
    <source>
        <dbReference type="ARBA" id="ARBA00022536"/>
    </source>
</evidence>
<evidence type="ECO:0000256" key="1">
    <source>
        <dbReference type="ARBA" id="ARBA00004276"/>
    </source>
</evidence>
<dbReference type="InterPro" id="IPR035976">
    <property type="entry name" value="Sushi/SCR/CCP_sf"/>
</dbReference>
<dbReference type="InterPro" id="IPR000477">
    <property type="entry name" value="RT_dom"/>
</dbReference>
<dbReference type="InterPro" id="IPR048828">
    <property type="entry name" value="C6_KAZAL"/>
</dbReference>
<evidence type="ECO:0000256" key="17">
    <source>
        <dbReference type="ARBA" id="ARBA00022875"/>
    </source>
</evidence>
<dbReference type="InterPro" id="IPR036383">
    <property type="entry name" value="TSP1_rpt_sf"/>
</dbReference>
<dbReference type="SMART" id="SM00457">
    <property type="entry name" value="MACPF"/>
    <property type="match status" value="1"/>
</dbReference>
<feature type="compositionally biased region" description="Polar residues" evidence="26">
    <location>
        <begin position="105"/>
        <end position="125"/>
    </location>
</feature>
<evidence type="ECO:0000256" key="9">
    <source>
        <dbReference type="ARBA" id="ARBA00022537"/>
    </source>
</evidence>
<evidence type="ECO:0000256" key="12">
    <source>
        <dbReference type="ARBA" id="ARBA00022692"/>
    </source>
</evidence>
<dbReference type="SMART" id="SM00192">
    <property type="entry name" value="LDLa"/>
    <property type="match status" value="1"/>
</dbReference>
<dbReference type="InterPro" id="IPR002172">
    <property type="entry name" value="LDrepeatLR_classA_rpt"/>
</dbReference>
<dbReference type="Pfam" id="PF21288">
    <property type="entry name" value="Kazal_C6"/>
    <property type="match status" value="1"/>
</dbReference>
<keyword evidence="23" id="KW-1053">Target membrane</keyword>
<dbReference type="InterPro" id="IPR003036">
    <property type="entry name" value="Gag_P30"/>
</dbReference>
<dbReference type="Gene3D" id="3.30.60.30">
    <property type="match status" value="1"/>
</dbReference>
<keyword evidence="7" id="KW-0964">Secreted</keyword>
<keyword evidence="16" id="KW-0391">Immunity</keyword>
<dbReference type="CDD" id="cd00112">
    <property type="entry name" value="LDLa"/>
    <property type="match status" value="1"/>
</dbReference>
<keyword evidence="21" id="KW-0179">Complement alternate pathway</keyword>
<dbReference type="InterPro" id="IPR048831">
    <property type="entry name" value="C8A_B_C6_EGF-like"/>
</dbReference>
<dbReference type="GO" id="GO:0044218">
    <property type="term" value="C:other organism cell membrane"/>
    <property type="evidence" value="ECO:0007669"/>
    <property type="project" value="UniProtKB-KW"/>
</dbReference>
<evidence type="ECO:0000256" key="16">
    <source>
        <dbReference type="ARBA" id="ARBA00022859"/>
    </source>
</evidence>
<keyword evidence="31" id="KW-1185">Reference proteome</keyword>
<evidence type="ECO:0000256" key="22">
    <source>
        <dbReference type="ARBA" id="ARBA00023180"/>
    </source>
</evidence>
<feature type="region of interest" description="Disordered" evidence="26">
    <location>
        <begin position="95"/>
        <end position="127"/>
    </location>
</feature>
<dbReference type="InterPro" id="IPR043502">
    <property type="entry name" value="DNA/RNA_pol_sf"/>
</dbReference>
<dbReference type="PANTHER" id="PTHR45742:SF4">
    <property type="entry name" value="COMPLEMENT COMPONENT C6"/>
    <property type="match status" value="1"/>
</dbReference>
<dbReference type="PROSITE" id="PS00279">
    <property type="entry name" value="MACPF_1"/>
    <property type="match status" value="1"/>
</dbReference>
<dbReference type="SMART" id="SM00209">
    <property type="entry name" value="TSP1"/>
    <property type="match status" value="3"/>
</dbReference>
<dbReference type="GO" id="GO:0031640">
    <property type="term" value="P:killing of cells of another organism"/>
    <property type="evidence" value="ECO:0007669"/>
    <property type="project" value="UniProtKB-KW"/>
</dbReference>
<dbReference type="Proteomes" id="UP000796761">
    <property type="component" value="Unassembled WGS sequence"/>
</dbReference>
<dbReference type="SMART" id="SM00057">
    <property type="entry name" value="FIMAC"/>
    <property type="match status" value="1"/>
</dbReference>
<dbReference type="PROSITE" id="PS51412">
    <property type="entry name" value="MACPF_2"/>
    <property type="match status" value="1"/>
</dbReference>
<feature type="disulfide bond" evidence="24">
    <location>
        <begin position="688"/>
        <end position="703"/>
    </location>
</feature>
<keyword evidence="14" id="KW-0677">Repeat</keyword>
<dbReference type="InterPro" id="IPR001862">
    <property type="entry name" value="MAC_perforin"/>
</dbReference>
<evidence type="ECO:0000256" key="26">
    <source>
        <dbReference type="SAM" id="MobiDB-lite"/>
    </source>
</evidence>